<dbReference type="KEGG" id="rsz:108831485"/>
<reference evidence="3" key="1">
    <citation type="journal article" date="2019" name="Database">
        <title>The radish genome database (RadishGD): an integrated information resource for radish genomics.</title>
        <authorList>
            <person name="Yu H.J."/>
            <person name="Baek S."/>
            <person name="Lee Y.J."/>
            <person name="Cho A."/>
            <person name="Mun J.H."/>
        </authorList>
    </citation>
    <scope>NUCLEOTIDE SEQUENCE [LARGE SCALE GENOMIC DNA]</scope>
    <source>
        <strain evidence="3">cv. WK10039</strain>
    </source>
</reference>
<dbReference type="GeneID" id="108831485"/>
<feature type="region of interest" description="Disordered" evidence="1">
    <location>
        <begin position="246"/>
        <end position="385"/>
    </location>
</feature>
<sequence length="385" mass="43614">MVYNIGKDLGLVVNHELTKTTARVKVLLDGLKPIVKRAIIEYDSGEESMVYLEYEKLENHCSICNSFCHLKKDCPDFLSANLHSTPQQTEGGQSQEANSRRQQETLYGDKGYLHPYHSRRELALEQTWKNKAESTQEHRRESFHDRVDCHGNSYGDRVATKQTRVPPPVREVDPKRAETTTWKSKPLAKKTEEQVYKSPPYSRNREGLRSREAYNHPKEAAARRQRVLSSEAEGLLETTATSILQAAEEQRRPLSPWELGIREESPPGIDFETAMQPSDKEETPQPTQSKTSKAQKKKQKLKSVITTPNILKGMSTRKRNLSQMRFSPAGVSKSPERKKQKDSSTNSQKEGQVGPSTRIVNPSINLIPAAAKRKADFRFPPTPAP</sequence>
<evidence type="ECO:0000313" key="4">
    <source>
        <dbReference type="RefSeq" id="XP_018460528.1"/>
    </source>
</evidence>
<proteinExistence type="predicted"/>
<keyword evidence="3" id="KW-1185">Reference proteome</keyword>
<accession>A0A6J0LKP2</accession>
<gene>
    <name evidence="4" type="primary">LOC108831485</name>
</gene>
<feature type="region of interest" description="Disordered" evidence="1">
    <location>
        <begin position="129"/>
        <end position="226"/>
    </location>
</feature>
<evidence type="ECO:0000259" key="2">
    <source>
        <dbReference type="Pfam" id="PF14392"/>
    </source>
</evidence>
<feature type="compositionally biased region" description="Basic and acidic residues" evidence="1">
    <location>
        <begin position="129"/>
        <end position="149"/>
    </location>
</feature>
<dbReference type="Proteomes" id="UP000504610">
    <property type="component" value="Chromosome 8"/>
</dbReference>
<reference evidence="4" key="2">
    <citation type="submission" date="2025-08" db="UniProtKB">
        <authorList>
            <consortium name="RefSeq"/>
        </authorList>
    </citation>
    <scope>IDENTIFICATION</scope>
    <source>
        <tissue evidence="4">Leaf</tissue>
    </source>
</reference>
<organism evidence="3 4">
    <name type="scientific">Raphanus sativus</name>
    <name type="common">Radish</name>
    <name type="synonym">Raphanus raphanistrum var. sativus</name>
    <dbReference type="NCBI Taxonomy" id="3726"/>
    <lineage>
        <taxon>Eukaryota</taxon>
        <taxon>Viridiplantae</taxon>
        <taxon>Streptophyta</taxon>
        <taxon>Embryophyta</taxon>
        <taxon>Tracheophyta</taxon>
        <taxon>Spermatophyta</taxon>
        <taxon>Magnoliopsida</taxon>
        <taxon>eudicotyledons</taxon>
        <taxon>Gunneridae</taxon>
        <taxon>Pentapetalae</taxon>
        <taxon>rosids</taxon>
        <taxon>malvids</taxon>
        <taxon>Brassicales</taxon>
        <taxon>Brassicaceae</taxon>
        <taxon>Brassiceae</taxon>
        <taxon>Raphanus</taxon>
    </lineage>
</organism>
<dbReference type="InterPro" id="IPR025836">
    <property type="entry name" value="Zn_knuckle_CX2CX4HX4C"/>
</dbReference>
<name>A0A6J0LKP2_RAPSA</name>
<protein>
    <submittedName>
        <fullName evidence="4">Uncharacterized protein LOC108831485</fullName>
    </submittedName>
</protein>
<feature type="compositionally biased region" description="Polar residues" evidence="1">
    <location>
        <begin position="343"/>
        <end position="364"/>
    </location>
</feature>
<dbReference type="Pfam" id="PF14392">
    <property type="entry name" value="zf-CCHC_4"/>
    <property type="match status" value="1"/>
</dbReference>
<feature type="compositionally biased region" description="Basic and acidic residues" evidence="1">
    <location>
        <begin position="203"/>
        <end position="222"/>
    </location>
</feature>
<evidence type="ECO:0000313" key="3">
    <source>
        <dbReference type="Proteomes" id="UP000504610"/>
    </source>
</evidence>
<feature type="domain" description="Zinc knuckle CX2CX4HX4C" evidence="2">
    <location>
        <begin position="30"/>
        <end position="75"/>
    </location>
</feature>
<dbReference type="OrthoDB" id="1461917at2759"/>
<dbReference type="RefSeq" id="XP_018460528.1">
    <property type="nucleotide sequence ID" value="XM_018605026.1"/>
</dbReference>
<dbReference type="AlphaFoldDB" id="A0A6J0LKP2"/>
<evidence type="ECO:0000256" key="1">
    <source>
        <dbReference type="SAM" id="MobiDB-lite"/>
    </source>
</evidence>